<evidence type="ECO:0000256" key="1">
    <source>
        <dbReference type="ARBA" id="ARBA00012814"/>
    </source>
</evidence>
<evidence type="ECO:0000256" key="2">
    <source>
        <dbReference type="ARBA" id="ARBA00022598"/>
    </source>
</evidence>
<feature type="domain" description="Aminoacyl-transfer RNA synthetases class-II family profile" evidence="9">
    <location>
        <begin position="15"/>
        <end position="251"/>
    </location>
</feature>
<keyword evidence="5" id="KW-0648">Protein biosynthesis</keyword>
<evidence type="ECO:0000313" key="11">
    <source>
        <dbReference type="Proteomes" id="UP001602119"/>
    </source>
</evidence>
<dbReference type="InterPro" id="IPR002319">
    <property type="entry name" value="Phenylalanyl-tRNA_Synthase"/>
</dbReference>
<dbReference type="EC" id="6.1.1.20" evidence="1"/>
<dbReference type="InterPro" id="IPR045864">
    <property type="entry name" value="aa-tRNA-synth_II/BPL/LPL"/>
</dbReference>
<evidence type="ECO:0000256" key="3">
    <source>
        <dbReference type="ARBA" id="ARBA00022741"/>
    </source>
</evidence>
<keyword evidence="6" id="KW-0030">Aminoacyl-tRNA synthetase</keyword>
<name>A0ABW6UZX5_MICFU</name>
<dbReference type="Proteomes" id="UP001602119">
    <property type="component" value="Unassembled WGS sequence"/>
</dbReference>
<sequence length="517" mass="54664">MADRPAAARHPVAALAEEIVDLLAGEGYRVAEGPEVEAEWLNFDALNMAADHPSRSADGTFSIHGSGGGPSGLVLRGHTSPVQVRAMLGHRAPLRMVTVGRVFRPDPPDATHSPVFHQAEGLAVAEGLTMDDLCATLGHLAAAMFGDSTPVRLRPHWFAYTDPSAEADVRCPTCRGGGCDLCEDGWIEWAGCGMVHPRVLATCGVDPGRHTGFAFGLGVERTLMLRHGLRDIRDVLGHDRPRPAAVRADVPSDSPRPAAARAGEPLLAPPRPAANRARVPGDHPLARAEPVSPFRRRQAAAHALTAAGWTETQTFPFLDPAVWDAFGLPPDDPHRAQLRVANPLDGYPAALRTSLLPGVLAELRARRSPGGLMVFEQGAVFPRPPGGLHPPPLPAGSPPLPEELAALDAAIPAQPHHLAAALTGGDWHAAVTAGHAVGLQWGLRLRPEGGPGGTRSAWPWHGDRWARLTVDGTPVGEAGELDPAVLRRLRLPDGVAALTLDLDTLDRLSGGERTRPA</sequence>
<organism evidence="10 11">
    <name type="scientific">Microtetraspora fusca</name>
    <dbReference type="NCBI Taxonomy" id="1997"/>
    <lineage>
        <taxon>Bacteria</taxon>
        <taxon>Bacillati</taxon>
        <taxon>Actinomycetota</taxon>
        <taxon>Actinomycetes</taxon>
        <taxon>Streptosporangiales</taxon>
        <taxon>Streptosporangiaceae</taxon>
        <taxon>Microtetraspora</taxon>
    </lineage>
</organism>
<comment type="caution">
    <text evidence="10">The sequence shown here is derived from an EMBL/GenBank/DDBJ whole genome shotgun (WGS) entry which is preliminary data.</text>
</comment>
<evidence type="ECO:0000256" key="6">
    <source>
        <dbReference type="ARBA" id="ARBA00023146"/>
    </source>
</evidence>
<evidence type="ECO:0000259" key="9">
    <source>
        <dbReference type="PROSITE" id="PS50862"/>
    </source>
</evidence>
<keyword evidence="2" id="KW-0436">Ligase</keyword>
<dbReference type="PANTHER" id="PTHR11538:SF41">
    <property type="entry name" value="PHENYLALANINE--TRNA LIGASE, MITOCHONDRIAL"/>
    <property type="match status" value="1"/>
</dbReference>
<dbReference type="Pfam" id="PF01409">
    <property type="entry name" value="tRNA-synt_2d"/>
    <property type="match status" value="1"/>
</dbReference>
<dbReference type="PANTHER" id="PTHR11538">
    <property type="entry name" value="PHENYLALANYL-TRNA SYNTHETASE"/>
    <property type="match status" value="1"/>
</dbReference>
<protein>
    <recommendedName>
        <fullName evidence="1">phenylalanine--tRNA ligase</fullName>
        <ecNumber evidence="1">6.1.1.20</ecNumber>
    </recommendedName>
</protein>
<dbReference type="Pfam" id="PF17759">
    <property type="entry name" value="tRNA_synthFbeta"/>
    <property type="match status" value="1"/>
</dbReference>
<dbReference type="RefSeq" id="WP_387341040.1">
    <property type="nucleotide sequence ID" value="NZ_JBIAXI010000004.1"/>
</dbReference>
<evidence type="ECO:0000256" key="7">
    <source>
        <dbReference type="ARBA" id="ARBA00049255"/>
    </source>
</evidence>
<dbReference type="InterPro" id="IPR006195">
    <property type="entry name" value="aa-tRNA-synth_II"/>
</dbReference>
<evidence type="ECO:0000313" key="10">
    <source>
        <dbReference type="EMBL" id="MFF4772606.1"/>
    </source>
</evidence>
<proteinExistence type="predicted"/>
<dbReference type="SUPFAM" id="SSF55681">
    <property type="entry name" value="Class II aaRS and biotin synthetases"/>
    <property type="match status" value="2"/>
</dbReference>
<reference evidence="10 11" key="1">
    <citation type="submission" date="2024-10" db="EMBL/GenBank/DDBJ databases">
        <title>The Natural Products Discovery Center: Release of the First 8490 Sequenced Strains for Exploring Actinobacteria Biosynthetic Diversity.</title>
        <authorList>
            <person name="Kalkreuter E."/>
            <person name="Kautsar S.A."/>
            <person name="Yang D."/>
            <person name="Bader C.D."/>
            <person name="Teijaro C.N."/>
            <person name="Fluegel L."/>
            <person name="Davis C.M."/>
            <person name="Simpson J.R."/>
            <person name="Lauterbach L."/>
            <person name="Steele A.D."/>
            <person name="Gui C."/>
            <person name="Meng S."/>
            <person name="Li G."/>
            <person name="Viehrig K."/>
            <person name="Ye F."/>
            <person name="Su P."/>
            <person name="Kiefer A.F."/>
            <person name="Nichols A."/>
            <person name="Cepeda A.J."/>
            <person name="Yan W."/>
            <person name="Fan B."/>
            <person name="Jiang Y."/>
            <person name="Adhikari A."/>
            <person name="Zheng C.-J."/>
            <person name="Schuster L."/>
            <person name="Cowan T.M."/>
            <person name="Smanski M.J."/>
            <person name="Chevrette M.G."/>
            <person name="De Carvalho L.P.S."/>
            <person name="Shen B."/>
        </authorList>
    </citation>
    <scope>NUCLEOTIDE SEQUENCE [LARGE SCALE GENOMIC DNA]</scope>
    <source>
        <strain evidence="10 11">NPDC001281</strain>
    </source>
</reference>
<feature type="region of interest" description="Disordered" evidence="8">
    <location>
        <begin position="244"/>
        <end position="293"/>
    </location>
</feature>
<dbReference type="InterPro" id="IPR041616">
    <property type="entry name" value="PheRS_beta_core"/>
</dbReference>
<dbReference type="Gene3D" id="3.30.930.10">
    <property type="entry name" value="Bira Bifunctional Protein, Domain 2"/>
    <property type="match status" value="2"/>
</dbReference>
<evidence type="ECO:0000256" key="4">
    <source>
        <dbReference type="ARBA" id="ARBA00022840"/>
    </source>
</evidence>
<keyword evidence="4" id="KW-0067">ATP-binding</keyword>
<comment type="catalytic activity">
    <reaction evidence="7">
        <text>tRNA(Phe) + L-phenylalanine + ATP = L-phenylalanyl-tRNA(Phe) + AMP + diphosphate + H(+)</text>
        <dbReference type="Rhea" id="RHEA:19413"/>
        <dbReference type="Rhea" id="RHEA-COMP:9668"/>
        <dbReference type="Rhea" id="RHEA-COMP:9699"/>
        <dbReference type="ChEBI" id="CHEBI:15378"/>
        <dbReference type="ChEBI" id="CHEBI:30616"/>
        <dbReference type="ChEBI" id="CHEBI:33019"/>
        <dbReference type="ChEBI" id="CHEBI:58095"/>
        <dbReference type="ChEBI" id="CHEBI:78442"/>
        <dbReference type="ChEBI" id="CHEBI:78531"/>
        <dbReference type="ChEBI" id="CHEBI:456215"/>
        <dbReference type="EC" id="6.1.1.20"/>
    </reaction>
</comment>
<keyword evidence="11" id="KW-1185">Reference proteome</keyword>
<keyword evidence="3" id="KW-0547">Nucleotide-binding</keyword>
<dbReference type="EMBL" id="JBIAXI010000004">
    <property type="protein sequence ID" value="MFF4772606.1"/>
    <property type="molecule type" value="Genomic_DNA"/>
</dbReference>
<evidence type="ECO:0000256" key="5">
    <source>
        <dbReference type="ARBA" id="ARBA00022917"/>
    </source>
</evidence>
<accession>A0ABW6UZX5</accession>
<gene>
    <name evidence="10" type="ORF">ACFY05_07075</name>
</gene>
<dbReference type="PROSITE" id="PS50862">
    <property type="entry name" value="AA_TRNA_LIGASE_II"/>
    <property type="match status" value="1"/>
</dbReference>
<evidence type="ECO:0000256" key="8">
    <source>
        <dbReference type="SAM" id="MobiDB-lite"/>
    </source>
</evidence>
<dbReference type="CDD" id="cd00496">
    <property type="entry name" value="PheRS_alpha_core"/>
    <property type="match status" value="1"/>
</dbReference>
<feature type="compositionally biased region" description="Low complexity" evidence="8">
    <location>
        <begin position="248"/>
        <end position="266"/>
    </location>
</feature>